<dbReference type="Proteomes" id="UP001150569">
    <property type="component" value="Unassembled WGS sequence"/>
</dbReference>
<evidence type="ECO:0000256" key="2">
    <source>
        <dbReference type="ARBA" id="ARBA00008044"/>
    </source>
</evidence>
<keyword evidence="4" id="KW-0175">Coiled coil</keyword>
<proteinExistence type="inferred from homology"/>
<evidence type="ECO:0000256" key="3">
    <source>
        <dbReference type="ARBA" id="ARBA00023242"/>
    </source>
</evidence>
<sequence>MASLQDNATILREFKTSSDRISELTNQVTRKLTHASTKEAGFEAIRPEADEINLHFARIREYQRLLNAHAAAYKQTVNAAMAEADRLNSTMQALTYEKSRVVQEIHELQSAPSVHAGIDLEPMEDFQAQAAEAGQDLSELDHCDILVKRLENERLQRQRLEAKKTTIMVHMRKVTVDVNVQKGLISGLVKQIENADKVLTQIQTNIQSTEARLRLPVEADKPRHG</sequence>
<comment type="caution">
    <text evidence="5">The sequence shown here is derived from an EMBL/GenBank/DDBJ whole genome shotgun (WGS) entry which is preliminary data.</text>
</comment>
<organism evidence="5 6">
    <name type="scientific">Tieghemiomyces parasiticus</name>
    <dbReference type="NCBI Taxonomy" id="78921"/>
    <lineage>
        <taxon>Eukaryota</taxon>
        <taxon>Fungi</taxon>
        <taxon>Fungi incertae sedis</taxon>
        <taxon>Zoopagomycota</taxon>
        <taxon>Kickxellomycotina</taxon>
        <taxon>Dimargaritomycetes</taxon>
        <taxon>Dimargaritales</taxon>
        <taxon>Dimargaritaceae</taxon>
        <taxon>Tieghemiomyces</taxon>
    </lineage>
</organism>
<comment type="similarity">
    <text evidence="2">Belongs to the THOC5 family.</text>
</comment>
<reference evidence="5" key="1">
    <citation type="submission" date="2022-07" db="EMBL/GenBank/DDBJ databases">
        <title>Phylogenomic reconstructions and comparative analyses of Kickxellomycotina fungi.</title>
        <authorList>
            <person name="Reynolds N.K."/>
            <person name="Stajich J.E."/>
            <person name="Barry K."/>
            <person name="Grigoriev I.V."/>
            <person name="Crous P."/>
            <person name="Smith M.E."/>
        </authorList>
    </citation>
    <scope>NUCLEOTIDE SEQUENCE</scope>
    <source>
        <strain evidence="5">RSA 861</strain>
    </source>
</reference>
<dbReference type="EMBL" id="JANBPT010000100">
    <property type="protein sequence ID" value="KAJ1927835.1"/>
    <property type="molecule type" value="Genomic_DNA"/>
</dbReference>
<accession>A0A9W8E0Y1</accession>
<dbReference type="GO" id="GO:0006406">
    <property type="term" value="P:mRNA export from nucleus"/>
    <property type="evidence" value="ECO:0007669"/>
    <property type="project" value="TreeGrafter"/>
</dbReference>
<dbReference type="Pfam" id="PF09766">
    <property type="entry name" value="FmiP_Thoc5"/>
    <property type="match status" value="1"/>
</dbReference>
<name>A0A9W8E0Y1_9FUNG</name>
<comment type="subcellular location">
    <subcellularLocation>
        <location evidence="1">Nucleus</location>
    </subcellularLocation>
</comment>
<keyword evidence="6" id="KW-1185">Reference proteome</keyword>
<evidence type="ECO:0000313" key="6">
    <source>
        <dbReference type="Proteomes" id="UP001150569"/>
    </source>
</evidence>
<dbReference type="InterPro" id="IPR019163">
    <property type="entry name" value="THO_Thoc5"/>
</dbReference>
<gene>
    <name evidence="5" type="ORF">IWQ60_002600</name>
</gene>
<evidence type="ECO:0000313" key="5">
    <source>
        <dbReference type="EMBL" id="KAJ1927835.1"/>
    </source>
</evidence>
<protein>
    <submittedName>
        <fullName evidence="5">Uncharacterized protein</fullName>
    </submittedName>
</protein>
<feature type="coiled-coil region" evidence="4">
    <location>
        <begin position="70"/>
        <end position="97"/>
    </location>
</feature>
<dbReference type="AlphaFoldDB" id="A0A9W8E0Y1"/>
<evidence type="ECO:0000256" key="4">
    <source>
        <dbReference type="SAM" id="Coils"/>
    </source>
</evidence>
<dbReference type="PANTHER" id="PTHR13375">
    <property type="entry name" value="FMS INTERACTING PROTEIN"/>
    <property type="match status" value="1"/>
</dbReference>
<dbReference type="GO" id="GO:0000445">
    <property type="term" value="C:THO complex part of transcription export complex"/>
    <property type="evidence" value="ECO:0007669"/>
    <property type="project" value="TreeGrafter"/>
</dbReference>
<dbReference type="PANTHER" id="PTHR13375:SF3">
    <property type="entry name" value="THO COMPLEX SUBUNIT 5 HOMOLOG"/>
    <property type="match status" value="1"/>
</dbReference>
<evidence type="ECO:0000256" key="1">
    <source>
        <dbReference type="ARBA" id="ARBA00004123"/>
    </source>
</evidence>
<dbReference type="GO" id="GO:0003729">
    <property type="term" value="F:mRNA binding"/>
    <property type="evidence" value="ECO:0007669"/>
    <property type="project" value="TreeGrafter"/>
</dbReference>
<keyword evidence="3" id="KW-0539">Nucleus</keyword>